<dbReference type="FunFam" id="2.60.120.200:FF:000018">
    <property type="entry name" value="Calreticulin 1b"/>
    <property type="match status" value="1"/>
</dbReference>
<keyword evidence="4" id="KW-1015">Disulfide bond</keyword>
<dbReference type="InterPro" id="IPR001580">
    <property type="entry name" value="Calret/calnex"/>
</dbReference>
<dbReference type="EMBL" id="CATQJA010001156">
    <property type="protein sequence ID" value="CAJ0566024.1"/>
    <property type="molecule type" value="Genomic_DNA"/>
</dbReference>
<dbReference type="PRINTS" id="PR00626">
    <property type="entry name" value="CALRETICULIN"/>
</dbReference>
<dbReference type="InterPro" id="IPR018124">
    <property type="entry name" value="Calret/calnex_CS"/>
</dbReference>
<keyword evidence="3 5" id="KW-0256">Endoplasmic reticulum</keyword>
<keyword evidence="5" id="KW-0143">Chaperone</keyword>
<dbReference type="SUPFAM" id="SSF49899">
    <property type="entry name" value="Concanavalin A-like lectins/glucanases"/>
    <property type="match status" value="1"/>
</dbReference>
<accession>A0AA36CDG9</accession>
<keyword evidence="5" id="KW-0732">Signal</keyword>
<evidence type="ECO:0000256" key="5">
    <source>
        <dbReference type="RuleBase" id="RU362126"/>
    </source>
</evidence>
<dbReference type="AlphaFoldDB" id="A0AA36CDG9"/>
<dbReference type="GO" id="GO:0036503">
    <property type="term" value="P:ERAD pathway"/>
    <property type="evidence" value="ECO:0007669"/>
    <property type="project" value="TreeGrafter"/>
</dbReference>
<feature type="region of interest" description="Disordered" evidence="6">
    <location>
        <begin position="266"/>
        <end position="298"/>
    </location>
</feature>
<evidence type="ECO:0000313" key="7">
    <source>
        <dbReference type="EMBL" id="CAJ0566024.1"/>
    </source>
</evidence>
<evidence type="ECO:0000256" key="6">
    <source>
        <dbReference type="SAM" id="MobiDB-lite"/>
    </source>
</evidence>
<reference evidence="7" key="1">
    <citation type="submission" date="2023-06" db="EMBL/GenBank/DDBJ databases">
        <authorList>
            <person name="Delattre M."/>
        </authorList>
    </citation>
    <scope>NUCLEOTIDE SEQUENCE</scope>
    <source>
        <strain evidence="7">AF72</strain>
    </source>
</reference>
<evidence type="ECO:0000313" key="8">
    <source>
        <dbReference type="Proteomes" id="UP001177023"/>
    </source>
</evidence>
<comment type="similarity">
    <text evidence="2 5">Belongs to the calreticulin family.</text>
</comment>
<protein>
    <recommendedName>
        <fullName evidence="9">Calreticulin</fullName>
    </recommendedName>
</protein>
<feature type="disulfide bond" evidence="4">
    <location>
        <begin position="101"/>
        <end position="133"/>
    </location>
</feature>
<comment type="subcellular location">
    <subcellularLocation>
        <location evidence="1">Endoplasmic reticulum</location>
    </subcellularLocation>
</comment>
<feature type="compositionally biased region" description="Basic and acidic residues" evidence="6">
    <location>
        <begin position="266"/>
        <end position="284"/>
    </location>
</feature>
<feature type="chain" id="PRO_5041482542" description="Calreticulin" evidence="5">
    <location>
        <begin position="21"/>
        <end position="298"/>
    </location>
</feature>
<dbReference type="Gene3D" id="2.60.120.200">
    <property type="match status" value="1"/>
</dbReference>
<dbReference type="PANTHER" id="PTHR11073:SF2">
    <property type="entry name" value="CALRETICULIN"/>
    <property type="match status" value="1"/>
</dbReference>
<dbReference type="GO" id="GO:0005789">
    <property type="term" value="C:endoplasmic reticulum membrane"/>
    <property type="evidence" value="ECO:0007669"/>
    <property type="project" value="TreeGrafter"/>
</dbReference>
<dbReference type="Pfam" id="PF00262">
    <property type="entry name" value="Calreticulin"/>
    <property type="match status" value="1"/>
</dbReference>
<evidence type="ECO:0008006" key="9">
    <source>
        <dbReference type="Google" id="ProtNLM"/>
    </source>
</evidence>
<dbReference type="Proteomes" id="UP001177023">
    <property type="component" value="Unassembled WGS sequence"/>
</dbReference>
<evidence type="ECO:0000256" key="1">
    <source>
        <dbReference type="ARBA" id="ARBA00004240"/>
    </source>
</evidence>
<evidence type="ECO:0000256" key="2">
    <source>
        <dbReference type="ARBA" id="ARBA00010983"/>
    </source>
</evidence>
<sequence length="298" mass="35269">MKSRLTLLLTLPLFQTKIHFLEEFDDESWRDRWIQSQFPKNYGTWNLSSGVYHDDAARDQGIKTMTNSSFYTISATFPRFSNRKTSLIVQFTVKHEQELDCGGGYIKIMPSTIDQHQFNDKTPYHVMFGPDICNSRKDLQVIINQHGRQYPLKEILRCAWDDLTHLYTLILNPNGTYEVRTDWLRMGTGYVEEDFDLDWDWHEHKHQSLFKDIGAVGIDIWQVKSGSIFDNILITDDLEEARQHAKKTFEPLRRAERTQRDEAFKKFRTERHEEIRQQGGEVKRRGWAQKAKRHGEEL</sequence>
<name>A0AA36CDG9_9BILA</name>
<feature type="compositionally biased region" description="Basic residues" evidence="6">
    <location>
        <begin position="285"/>
        <end position="298"/>
    </location>
</feature>
<dbReference type="GO" id="GO:0006457">
    <property type="term" value="P:protein folding"/>
    <property type="evidence" value="ECO:0007669"/>
    <property type="project" value="InterPro"/>
</dbReference>
<dbReference type="PROSITE" id="PS00803">
    <property type="entry name" value="CALRETICULIN_1"/>
    <property type="match status" value="1"/>
</dbReference>
<comment type="caution">
    <text evidence="7">The sequence shown here is derived from an EMBL/GenBank/DDBJ whole genome shotgun (WGS) entry which is preliminary data.</text>
</comment>
<dbReference type="PANTHER" id="PTHR11073">
    <property type="entry name" value="CALRETICULIN AND CALNEXIN"/>
    <property type="match status" value="1"/>
</dbReference>
<evidence type="ECO:0000256" key="4">
    <source>
        <dbReference type="PIRSR" id="PIRSR601580-3"/>
    </source>
</evidence>
<feature type="signal peptide" evidence="5">
    <location>
        <begin position="1"/>
        <end position="20"/>
    </location>
</feature>
<dbReference type="GO" id="GO:0051082">
    <property type="term" value="F:unfolded protein binding"/>
    <property type="evidence" value="ECO:0007669"/>
    <property type="project" value="InterPro"/>
</dbReference>
<keyword evidence="8" id="KW-1185">Reference proteome</keyword>
<gene>
    <name evidence="7" type="ORF">MSPICULIGERA_LOCUS4640</name>
</gene>
<dbReference type="GO" id="GO:0005509">
    <property type="term" value="F:calcium ion binding"/>
    <property type="evidence" value="ECO:0007669"/>
    <property type="project" value="InterPro"/>
</dbReference>
<organism evidence="7 8">
    <name type="scientific">Mesorhabditis spiculigera</name>
    <dbReference type="NCBI Taxonomy" id="96644"/>
    <lineage>
        <taxon>Eukaryota</taxon>
        <taxon>Metazoa</taxon>
        <taxon>Ecdysozoa</taxon>
        <taxon>Nematoda</taxon>
        <taxon>Chromadorea</taxon>
        <taxon>Rhabditida</taxon>
        <taxon>Rhabditina</taxon>
        <taxon>Rhabditomorpha</taxon>
        <taxon>Rhabditoidea</taxon>
        <taxon>Rhabditidae</taxon>
        <taxon>Mesorhabditinae</taxon>
        <taxon>Mesorhabditis</taxon>
    </lineage>
</organism>
<evidence type="ECO:0000256" key="3">
    <source>
        <dbReference type="ARBA" id="ARBA00022824"/>
    </source>
</evidence>
<feature type="non-terminal residue" evidence="7">
    <location>
        <position position="1"/>
    </location>
</feature>
<dbReference type="InterPro" id="IPR013320">
    <property type="entry name" value="ConA-like_dom_sf"/>
</dbReference>
<proteinExistence type="inferred from homology"/>